<dbReference type="EMBL" id="JAJGCB010000001">
    <property type="protein sequence ID" value="KAJ8995429.1"/>
    <property type="molecule type" value="Genomic_DNA"/>
</dbReference>
<gene>
    <name evidence="5" type="ORF">HRR80_000203</name>
</gene>
<name>A0AAN6IY10_EXODE</name>
<sequence length="564" mass="62998">MTSIEFRPPYSQEELDRLYPKDLELRLVQVLLRHGERAPVSARFSNAGLPAYWPYCNAAQRLRSVALTPEDDVRWNSLQWRRRLERFGHDDGPVIAAGPVGEVDGICQLGELTDKGRETTYELGRRLRHLYVDQLKFMPALISNADLIYLRATPLPRALESLQETFWGMYPLNARTAAFPAPTIVTRTPADETLFPNDGNCRRFAQLSRAFAQRTADRWNDTDDMKYLTKLIGKWMPENSNKRVAVDSHPRLSGIMDTINSTLAHGPETRLPKEFYDAKARAIIDRIGVEEWFSGYQENREYRMLGIGGLIGDIVERMTSKIEGARLSINEIGGENGRLGLGRGGEKGIRFAMSGCHDTTLAGVLSSLGAFQGEKWPPYTSHIAFELFRQRDPNASDSDADADFLTPAHPPSTEPKASSDANRPGLFASFLGLRSPTSPSQSSDSEPKSTPAKSPRSTASTSMPPKDLIARTPYKDLSESQKARLENYYVRVRFNDRVMKIPACAIPGNNYQGDETMCTFEAFKRVADGYVPRNWKAQCGENLDKPIASLDSPPQPAGQIDDGF</sequence>
<evidence type="ECO:0000313" key="5">
    <source>
        <dbReference type="EMBL" id="KAJ8995429.1"/>
    </source>
</evidence>
<evidence type="ECO:0000256" key="4">
    <source>
        <dbReference type="SAM" id="MobiDB-lite"/>
    </source>
</evidence>
<evidence type="ECO:0000256" key="3">
    <source>
        <dbReference type="ARBA" id="ARBA00022801"/>
    </source>
</evidence>
<dbReference type="PROSITE" id="PS00616">
    <property type="entry name" value="HIS_ACID_PHOSPHAT_1"/>
    <property type="match status" value="1"/>
</dbReference>
<evidence type="ECO:0000256" key="1">
    <source>
        <dbReference type="ARBA" id="ARBA00005375"/>
    </source>
</evidence>
<dbReference type="AlphaFoldDB" id="A0AAN6IY10"/>
<dbReference type="InterPro" id="IPR029033">
    <property type="entry name" value="His_PPase_superfam"/>
</dbReference>
<reference evidence="5" key="1">
    <citation type="submission" date="2023-01" db="EMBL/GenBank/DDBJ databases">
        <title>Exophiala dermititidis isolated from Cystic Fibrosis Patient.</title>
        <authorList>
            <person name="Kurbessoian T."/>
            <person name="Crocker A."/>
            <person name="Murante D."/>
            <person name="Hogan D.A."/>
            <person name="Stajich J.E."/>
        </authorList>
    </citation>
    <scope>NUCLEOTIDE SEQUENCE</scope>
    <source>
        <strain evidence="5">Ex8</strain>
    </source>
</reference>
<dbReference type="InterPro" id="IPR000560">
    <property type="entry name" value="His_Pase_clade-2"/>
</dbReference>
<dbReference type="Gene3D" id="3.40.50.1240">
    <property type="entry name" value="Phosphoglycerate mutase-like"/>
    <property type="match status" value="1"/>
</dbReference>
<dbReference type="SUPFAM" id="SSF53254">
    <property type="entry name" value="Phosphoglycerate mutase-like"/>
    <property type="match status" value="1"/>
</dbReference>
<dbReference type="GO" id="GO:0016158">
    <property type="term" value="F:inositol hexakisphosphate 3-phosphatase activity"/>
    <property type="evidence" value="ECO:0007669"/>
    <property type="project" value="UniProtKB-EC"/>
</dbReference>
<dbReference type="Proteomes" id="UP001161757">
    <property type="component" value="Unassembled WGS sequence"/>
</dbReference>
<dbReference type="PANTHER" id="PTHR11567:SF110">
    <property type="entry name" value="2-PHOSPHOXYLOSE PHOSPHATASE 1"/>
    <property type="match status" value="1"/>
</dbReference>
<dbReference type="CDD" id="cd07061">
    <property type="entry name" value="HP_HAP_like"/>
    <property type="match status" value="1"/>
</dbReference>
<dbReference type="InterPro" id="IPR050645">
    <property type="entry name" value="Histidine_acid_phosphatase"/>
</dbReference>
<protein>
    <recommendedName>
        <fullName evidence="2">3-phytase</fullName>
        <ecNumber evidence="2">3.1.3.8</ecNumber>
    </recommendedName>
</protein>
<comment type="caution">
    <text evidence="5">The sequence shown here is derived from an EMBL/GenBank/DDBJ whole genome shotgun (WGS) entry which is preliminary data.</text>
</comment>
<keyword evidence="3" id="KW-0378">Hydrolase</keyword>
<evidence type="ECO:0000313" key="6">
    <source>
        <dbReference type="Proteomes" id="UP001161757"/>
    </source>
</evidence>
<dbReference type="Pfam" id="PF00328">
    <property type="entry name" value="His_Phos_2"/>
    <property type="match status" value="1"/>
</dbReference>
<feature type="compositionally biased region" description="Low complexity" evidence="4">
    <location>
        <begin position="435"/>
        <end position="451"/>
    </location>
</feature>
<accession>A0AAN6IY10</accession>
<evidence type="ECO:0000256" key="2">
    <source>
        <dbReference type="ARBA" id="ARBA00012632"/>
    </source>
</evidence>
<feature type="region of interest" description="Disordered" evidence="4">
    <location>
        <begin position="394"/>
        <end position="475"/>
    </location>
</feature>
<comment type="similarity">
    <text evidence="1">Belongs to the histidine acid phosphatase family.</text>
</comment>
<proteinExistence type="inferred from homology"/>
<organism evidence="5 6">
    <name type="scientific">Exophiala dermatitidis</name>
    <name type="common">Black yeast-like fungus</name>
    <name type="synonym">Wangiella dermatitidis</name>
    <dbReference type="NCBI Taxonomy" id="5970"/>
    <lineage>
        <taxon>Eukaryota</taxon>
        <taxon>Fungi</taxon>
        <taxon>Dikarya</taxon>
        <taxon>Ascomycota</taxon>
        <taxon>Pezizomycotina</taxon>
        <taxon>Eurotiomycetes</taxon>
        <taxon>Chaetothyriomycetidae</taxon>
        <taxon>Chaetothyriales</taxon>
        <taxon>Herpotrichiellaceae</taxon>
        <taxon>Exophiala</taxon>
    </lineage>
</organism>
<dbReference type="EC" id="3.1.3.8" evidence="2"/>
<dbReference type="InterPro" id="IPR033379">
    <property type="entry name" value="Acid_Pase_AS"/>
</dbReference>
<dbReference type="PANTHER" id="PTHR11567">
    <property type="entry name" value="ACID PHOSPHATASE-RELATED"/>
    <property type="match status" value="1"/>
</dbReference>